<accession>A0A9W9TTN1</accession>
<dbReference type="RefSeq" id="XP_056504001.1">
    <property type="nucleotide sequence ID" value="XM_056641507.1"/>
</dbReference>
<dbReference type="InterPro" id="IPR013087">
    <property type="entry name" value="Znf_C2H2_type"/>
</dbReference>
<evidence type="ECO:0000313" key="10">
    <source>
        <dbReference type="EMBL" id="KAJ5240996.1"/>
    </source>
</evidence>
<evidence type="ECO:0000256" key="5">
    <source>
        <dbReference type="ARBA" id="ARBA00022833"/>
    </source>
</evidence>
<sequence>MPPRKRAKIVPVEQIERNPAKDSEAQSSGRQTGRPEKDARAFRCQFCAKAFYRKEHLQRHERLHTKEKPFQCTICLVGFPRRDLLARHVRMNHGKCPSNEETEENHVYSGNSLSHETNALDALNSVSPYEFRTPNRDNLHEASTGLTLDQTRIEGNFMPFTPSTSTLFDHSLGASAMLPLGTTATTLQMPSAQQPNGFSDFDLFIDSINGTYDDGLSSFYVDQPILPSPPAPLFPSIASQSQGHDTTSPKSRSDRIIASERRLFDEFTYTLPTFESSQTSRKEPWKVSQQDWESIFGEVERFRGVIPQGFFLPSRHTLTRYINTYFAGFHRHLPFIHSPTFSTVKCPVELLLAMATIGAISAFDRTNATMLFYSSLAICRERLHKCKKERCDTIFCSQKNPSALQTKRTIEHAPHLAVVAESEMKLPKEKDPRFKLLPLAQALLILMAMATWGNSETIFDEAIGIQHLLVNYMRTEKLLDPQSLPGNSNWGAWIQEEGFRRTISIIFCFFVFHTIVYDTPPVILNSELNIYLPSREKDWEAKSEDEWKEAQKDHKVEPHFQSIFTSLFHSQANFENQCSSLGSYTLILALIQHIYFLRAAAKRRPEKEQEVPSTDMIEVERALRNWQNGWNQDPESFLGPGSPLGPISFNATALLRMAYIRLNVDLGSWRALNTHDPHDIAVSIYRSPPLATNPRLARAVLYSAHALSIPVKIGVNIVAHNQAFSWSLQHSLCALECAFIISKWLIAIQPRVSEGTIDEEEARLYAYIEDMVIEAEAGGEIGTSSSDLCTRVVSIWARILSGTAHWNVVKMIGNILEAYAQILQTRPC</sequence>
<dbReference type="Pfam" id="PF04082">
    <property type="entry name" value="Fungal_trans"/>
    <property type="match status" value="1"/>
</dbReference>
<comment type="subcellular location">
    <subcellularLocation>
        <location evidence="1">Nucleus</location>
    </subcellularLocation>
</comment>
<feature type="region of interest" description="Disordered" evidence="8">
    <location>
        <begin position="1"/>
        <end position="37"/>
    </location>
</feature>
<feature type="domain" description="C2H2-type" evidence="9">
    <location>
        <begin position="42"/>
        <end position="69"/>
    </location>
</feature>
<dbReference type="GO" id="GO:0000978">
    <property type="term" value="F:RNA polymerase II cis-regulatory region sequence-specific DNA binding"/>
    <property type="evidence" value="ECO:0007669"/>
    <property type="project" value="InterPro"/>
</dbReference>
<comment type="caution">
    <text evidence="10">The sequence shown here is derived from an EMBL/GenBank/DDBJ whole genome shotgun (WGS) entry which is preliminary data.</text>
</comment>
<dbReference type="Gene3D" id="3.30.160.60">
    <property type="entry name" value="Classic Zinc Finger"/>
    <property type="match status" value="2"/>
</dbReference>
<evidence type="ECO:0000256" key="7">
    <source>
        <dbReference type="PROSITE-ProRule" id="PRU00042"/>
    </source>
</evidence>
<proteinExistence type="predicted"/>
<keyword evidence="4 7" id="KW-0863">Zinc-finger</keyword>
<feature type="compositionally biased region" description="Polar residues" evidence="8">
    <location>
        <begin position="239"/>
        <end position="250"/>
    </location>
</feature>
<evidence type="ECO:0000256" key="8">
    <source>
        <dbReference type="SAM" id="MobiDB-lite"/>
    </source>
</evidence>
<dbReference type="PROSITE" id="PS00028">
    <property type="entry name" value="ZINC_FINGER_C2H2_1"/>
    <property type="match status" value="2"/>
</dbReference>
<dbReference type="OrthoDB" id="654211at2759"/>
<dbReference type="PROSITE" id="PS50157">
    <property type="entry name" value="ZINC_FINGER_C2H2_2"/>
    <property type="match status" value="2"/>
</dbReference>
<evidence type="ECO:0000256" key="1">
    <source>
        <dbReference type="ARBA" id="ARBA00004123"/>
    </source>
</evidence>
<keyword evidence="3" id="KW-0677">Repeat</keyword>
<protein>
    <recommendedName>
        <fullName evidence="9">C2H2-type domain-containing protein</fullName>
    </recommendedName>
</protein>
<dbReference type="SUPFAM" id="SSF57667">
    <property type="entry name" value="beta-beta-alpha zinc fingers"/>
    <property type="match status" value="1"/>
</dbReference>
<keyword evidence="6" id="KW-0539">Nucleus</keyword>
<dbReference type="GO" id="GO:0006351">
    <property type="term" value="P:DNA-templated transcription"/>
    <property type="evidence" value="ECO:0007669"/>
    <property type="project" value="InterPro"/>
</dbReference>
<dbReference type="InterPro" id="IPR007219">
    <property type="entry name" value="XnlR_reg_dom"/>
</dbReference>
<evidence type="ECO:0000256" key="4">
    <source>
        <dbReference type="ARBA" id="ARBA00022771"/>
    </source>
</evidence>
<reference evidence="10" key="2">
    <citation type="journal article" date="2023" name="IMA Fungus">
        <title>Comparative genomic study of the Penicillium genus elucidates a diverse pangenome and 15 lateral gene transfer events.</title>
        <authorList>
            <person name="Petersen C."/>
            <person name="Sorensen T."/>
            <person name="Nielsen M.R."/>
            <person name="Sondergaard T.E."/>
            <person name="Sorensen J.L."/>
            <person name="Fitzpatrick D.A."/>
            <person name="Frisvad J.C."/>
            <person name="Nielsen K.L."/>
        </authorList>
    </citation>
    <scope>NUCLEOTIDE SEQUENCE</scope>
    <source>
        <strain evidence="10">IBT 23319</strain>
    </source>
</reference>
<dbReference type="GO" id="GO:0000981">
    <property type="term" value="F:DNA-binding transcription factor activity, RNA polymerase II-specific"/>
    <property type="evidence" value="ECO:0007669"/>
    <property type="project" value="InterPro"/>
</dbReference>
<dbReference type="GeneID" id="81380674"/>
<evidence type="ECO:0000256" key="3">
    <source>
        <dbReference type="ARBA" id="ARBA00022737"/>
    </source>
</evidence>
<organism evidence="10 11">
    <name type="scientific">Penicillium citrinum</name>
    <dbReference type="NCBI Taxonomy" id="5077"/>
    <lineage>
        <taxon>Eukaryota</taxon>
        <taxon>Fungi</taxon>
        <taxon>Dikarya</taxon>
        <taxon>Ascomycota</taxon>
        <taxon>Pezizomycotina</taxon>
        <taxon>Eurotiomycetes</taxon>
        <taxon>Eurotiomycetidae</taxon>
        <taxon>Eurotiales</taxon>
        <taxon>Aspergillaceae</taxon>
        <taxon>Penicillium</taxon>
    </lineage>
</organism>
<reference evidence="10" key="1">
    <citation type="submission" date="2022-11" db="EMBL/GenBank/DDBJ databases">
        <authorList>
            <person name="Petersen C."/>
        </authorList>
    </citation>
    <scope>NUCLEOTIDE SEQUENCE</scope>
    <source>
        <strain evidence="10">IBT 23319</strain>
    </source>
</reference>
<evidence type="ECO:0000313" key="11">
    <source>
        <dbReference type="Proteomes" id="UP001147733"/>
    </source>
</evidence>
<keyword evidence="11" id="KW-1185">Reference proteome</keyword>
<keyword evidence="5" id="KW-0862">Zinc</keyword>
<dbReference type="PANTHER" id="PTHR40626:SF10">
    <property type="entry name" value="C2H2-TYPE DOMAIN-CONTAINING PROTEIN"/>
    <property type="match status" value="1"/>
</dbReference>
<dbReference type="InterPro" id="IPR036236">
    <property type="entry name" value="Znf_C2H2_sf"/>
</dbReference>
<feature type="compositionally biased region" description="Basic and acidic residues" evidence="8">
    <location>
        <begin position="14"/>
        <end position="24"/>
    </location>
</feature>
<dbReference type="GO" id="GO:0000785">
    <property type="term" value="C:chromatin"/>
    <property type="evidence" value="ECO:0007669"/>
    <property type="project" value="TreeGrafter"/>
</dbReference>
<gene>
    <name evidence="10" type="ORF">N7469_002587</name>
</gene>
<evidence type="ECO:0000256" key="6">
    <source>
        <dbReference type="ARBA" id="ARBA00023242"/>
    </source>
</evidence>
<feature type="domain" description="C2H2-type" evidence="9">
    <location>
        <begin position="70"/>
        <end position="97"/>
    </location>
</feature>
<keyword evidence="2" id="KW-0479">Metal-binding</keyword>
<dbReference type="AlphaFoldDB" id="A0A9W9TTN1"/>
<evidence type="ECO:0000256" key="2">
    <source>
        <dbReference type="ARBA" id="ARBA00022723"/>
    </source>
</evidence>
<name>A0A9W9TTN1_PENCI</name>
<dbReference type="SMART" id="SM00355">
    <property type="entry name" value="ZnF_C2H2"/>
    <property type="match status" value="2"/>
</dbReference>
<dbReference type="CDD" id="cd12148">
    <property type="entry name" value="fungal_TF_MHR"/>
    <property type="match status" value="1"/>
</dbReference>
<dbReference type="EMBL" id="JAPQKT010000002">
    <property type="protein sequence ID" value="KAJ5240996.1"/>
    <property type="molecule type" value="Genomic_DNA"/>
</dbReference>
<dbReference type="PANTHER" id="PTHR40626">
    <property type="entry name" value="MIP31509P"/>
    <property type="match status" value="1"/>
</dbReference>
<evidence type="ECO:0000259" key="9">
    <source>
        <dbReference type="PROSITE" id="PS50157"/>
    </source>
</evidence>
<feature type="region of interest" description="Disordered" evidence="8">
    <location>
        <begin position="231"/>
        <end position="252"/>
    </location>
</feature>
<dbReference type="GO" id="GO:0005634">
    <property type="term" value="C:nucleus"/>
    <property type="evidence" value="ECO:0007669"/>
    <property type="project" value="UniProtKB-SubCell"/>
</dbReference>
<dbReference type="GO" id="GO:0008270">
    <property type="term" value="F:zinc ion binding"/>
    <property type="evidence" value="ECO:0007669"/>
    <property type="project" value="UniProtKB-KW"/>
</dbReference>
<dbReference type="InterPro" id="IPR051059">
    <property type="entry name" value="VerF-like"/>
</dbReference>
<dbReference type="Proteomes" id="UP001147733">
    <property type="component" value="Unassembled WGS sequence"/>
</dbReference>